<feature type="compositionally biased region" description="Basic and acidic residues" evidence="1">
    <location>
        <begin position="1"/>
        <end position="20"/>
    </location>
</feature>
<gene>
    <name evidence="2" type="ORF">SM436_29955</name>
</gene>
<protein>
    <submittedName>
        <fullName evidence="2">Uncharacterized protein</fullName>
    </submittedName>
</protein>
<dbReference type="Proteomes" id="UP001569904">
    <property type="component" value="Unassembled WGS sequence"/>
</dbReference>
<evidence type="ECO:0000256" key="1">
    <source>
        <dbReference type="SAM" id="MobiDB-lite"/>
    </source>
</evidence>
<comment type="caution">
    <text evidence="2">The sequence shown here is derived from an EMBL/GenBank/DDBJ whole genome shotgun (WGS) entry which is preliminary data.</text>
</comment>
<evidence type="ECO:0000313" key="3">
    <source>
        <dbReference type="Proteomes" id="UP001569904"/>
    </source>
</evidence>
<name>A0ABV4R6D9_9ACTN</name>
<evidence type="ECO:0000313" key="2">
    <source>
        <dbReference type="EMBL" id="MFA1557929.1"/>
    </source>
</evidence>
<proteinExistence type="predicted"/>
<keyword evidence="3" id="KW-1185">Reference proteome</keyword>
<reference evidence="2 3" key="1">
    <citation type="submission" date="2023-11" db="EMBL/GenBank/DDBJ databases">
        <title>Actinomadura monticuli sp. nov., isolated from volcanic ash.</title>
        <authorList>
            <person name="Lee S.D."/>
            <person name="Yang H."/>
            <person name="Kim I.S."/>
        </authorList>
    </citation>
    <scope>NUCLEOTIDE SEQUENCE [LARGE SCALE GENOMIC DNA]</scope>
    <source>
        <strain evidence="2 3">DSM 45346</strain>
    </source>
</reference>
<dbReference type="EMBL" id="JAXCEH010000025">
    <property type="protein sequence ID" value="MFA1557929.1"/>
    <property type="molecule type" value="Genomic_DNA"/>
</dbReference>
<organism evidence="2 3">
    <name type="scientific">Actinomadura chokoriensis</name>
    <dbReference type="NCBI Taxonomy" id="454156"/>
    <lineage>
        <taxon>Bacteria</taxon>
        <taxon>Bacillati</taxon>
        <taxon>Actinomycetota</taxon>
        <taxon>Actinomycetes</taxon>
        <taxon>Streptosporangiales</taxon>
        <taxon>Thermomonosporaceae</taxon>
        <taxon>Actinomadura</taxon>
    </lineage>
</organism>
<dbReference type="RefSeq" id="WP_371944759.1">
    <property type="nucleotide sequence ID" value="NZ_JAXCEH010000025.1"/>
</dbReference>
<feature type="region of interest" description="Disordered" evidence="1">
    <location>
        <begin position="1"/>
        <end position="53"/>
    </location>
</feature>
<accession>A0ABV4R6D9</accession>
<sequence length="53" mass="5688">MTEKPGKPEGKANTEPEREGQQPPPRAENATGAPQKKKPGDAARKMRAMFKGG</sequence>